<dbReference type="EMBL" id="CM056788">
    <property type="protein sequence ID" value="KAJ8730996.1"/>
    <property type="molecule type" value="Genomic_DNA"/>
</dbReference>
<proteinExistence type="predicted"/>
<protein>
    <submittedName>
        <fullName evidence="1">Uncharacterized protein</fullName>
    </submittedName>
</protein>
<keyword evidence="2" id="KW-1185">Reference proteome</keyword>
<comment type="caution">
    <text evidence="1">The sequence shown here is derived from an EMBL/GenBank/DDBJ whole genome shotgun (WGS) entry which is preliminary data.</text>
</comment>
<name>A0ACC2R1L3_9NEOP</name>
<evidence type="ECO:0000313" key="1">
    <source>
        <dbReference type="EMBL" id="KAJ8730996.1"/>
    </source>
</evidence>
<accession>A0ACC2R1L3</accession>
<reference evidence="1" key="1">
    <citation type="submission" date="2023-03" db="EMBL/GenBank/DDBJ databases">
        <title>Chromosome-level genomes of two armyworms, Mythimna separata and Mythimna loreyi, provide insights into the biosynthesis and reception of sex pheromones.</title>
        <authorList>
            <person name="Zhao H."/>
        </authorList>
    </citation>
    <scope>NUCLEOTIDE SEQUENCE</scope>
    <source>
        <strain evidence="1">BeijingLab</strain>
    </source>
</reference>
<gene>
    <name evidence="1" type="ORF">PYW08_002409</name>
</gene>
<dbReference type="Proteomes" id="UP001231649">
    <property type="component" value="Chromosome 12"/>
</dbReference>
<organism evidence="1 2">
    <name type="scientific">Mythimna loreyi</name>
    <dbReference type="NCBI Taxonomy" id="667449"/>
    <lineage>
        <taxon>Eukaryota</taxon>
        <taxon>Metazoa</taxon>
        <taxon>Ecdysozoa</taxon>
        <taxon>Arthropoda</taxon>
        <taxon>Hexapoda</taxon>
        <taxon>Insecta</taxon>
        <taxon>Pterygota</taxon>
        <taxon>Neoptera</taxon>
        <taxon>Endopterygota</taxon>
        <taxon>Lepidoptera</taxon>
        <taxon>Glossata</taxon>
        <taxon>Ditrysia</taxon>
        <taxon>Noctuoidea</taxon>
        <taxon>Noctuidae</taxon>
        <taxon>Noctuinae</taxon>
        <taxon>Hadenini</taxon>
        <taxon>Mythimna</taxon>
    </lineage>
</organism>
<sequence length="315" mass="37659">MFDNDTGTENHWWIYYWKYLLDIMPELMCVLTLAALIYGLTSWCFLKKFQSYRNYVLLNAILSDFFYYLTFSTMKHWIFISSFQLHYFATAKTHWLLVISHMFYVDIVKVFNQNVQRRYLKSCVFGWGVAIITTTISWYLKDHYFKSVPKFHFIMFYYMKPHDWYVYTTILYSDQILPLIINCVLYIVTVFSLCRSFNTSTQANSNICRRLYIATLIFLLSDVALVSTYFIVMVTQKDFILLRWNKNGESDITTELLFRYLNPLLIIVFLVAVRGNRKAWHDFYLKTINQRSSAGQRGRDIVMQPAERYRAVSDV</sequence>
<evidence type="ECO:0000313" key="2">
    <source>
        <dbReference type="Proteomes" id="UP001231649"/>
    </source>
</evidence>